<evidence type="ECO:0000256" key="4">
    <source>
        <dbReference type="ARBA" id="ARBA00023136"/>
    </source>
</evidence>
<proteinExistence type="predicted"/>
<evidence type="ECO:0000256" key="1">
    <source>
        <dbReference type="ARBA" id="ARBA00004370"/>
    </source>
</evidence>
<organism evidence="6 7">
    <name type="scientific">Polyporus arcularius HHB13444</name>
    <dbReference type="NCBI Taxonomy" id="1314778"/>
    <lineage>
        <taxon>Eukaryota</taxon>
        <taxon>Fungi</taxon>
        <taxon>Dikarya</taxon>
        <taxon>Basidiomycota</taxon>
        <taxon>Agaricomycotina</taxon>
        <taxon>Agaricomycetes</taxon>
        <taxon>Polyporales</taxon>
        <taxon>Polyporaceae</taxon>
        <taxon>Polyporus</taxon>
    </lineage>
</organism>
<evidence type="ECO:0000256" key="3">
    <source>
        <dbReference type="ARBA" id="ARBA00022989"/>
    </source>
</evidence>
<dbReference type="Pfam" id="PF07738">
    <property type="entry name" value="Sad1_UNC"/>
    <property type="match status" value="2"/>
</dbReference>
<dbReference type="EMBL" id="ML211664">
    <property type="protein sequence ID" value="TFK81046.1"/>
    <property type="molecule type" value="Genomic_DNA"/>
</dbReference>
<dbReference type="PANTHER" id="PTHR12911:SF8">
    <property type="entry name" value="KLAROID PROTEIN-RELATED"/>
    <property type="match status" value="1"/>
</dbReference>
<reference evidence="6 7" key="1">
    <citation type="journal article" date="2019" name="Nat. Ecol. Evol.">
        <title>Megaphylogeny resolves global patterns of mushroom evolution.</title>
        <authorList>
            <person name="Varga T."/>
            <person name="Krizsan K."/>
            <person name="Foldi C."/>
            <person name="Dima B."/>
            <person name="Sanchez-Garcia M."/>
            <person name="Sanchez-Ramirez S."/>
            <person name="Szollosi G.J."/>
            <person name="Szarkandi J.G."/>
            <person name="Papp V."/>
            <person name="Albert L."/>
            <person name="Andreopoulos W."/>
            <person name="Angelini C."/>
            <person name="Antonin V."/>
            <person name="Barry K.W."/>
            <person name="Bougher N.L."/>
            <person name="Buchanan P."/>
            <person name="Buyck B."/>
            <person name="Bense V."/>
            <person name="Catcheside P."/>
            <person name="Chovatia M."/>
            <person name="Cooper J."/>
            <person name="Damon W."/>
            <person name="Desjardin D."/>
            <person name="Finy P."/>
            <person name="Geml J."/>
            <person name="Haridas S."/>
            <person name="Hughes K."/>
            <person name="Justo A."/>
            <person name="Karasinski D."/>
            <person name="Kautmanova I."/>
            <person name="Kiss B."/>
            <person name="Kocsube S."/>
            <person name="Kotiranta H."/>
            <person name="LaButti K.M."/>
            <person name="Lechner B.E."/>
            <person name="Liimatainen K."/>
            <person name="Lipzen A."/>
            <person name="Lukacs Z."/>
            <person name="Mihaltcheva S."/>
            <person name="Morgado L.N."/>
            <person name="Niskanen T."/>
            <person name="Noordeloos M.E."/>
            <person name="Ohm R.A."/>
            <person name="Ortiz-Santana B."/>
            <person name="Ovrebo C."/>
            <person name="Racz N."/>
            <person name="Riley R."/>
            <person name="Savchenko A."/>
            <person name="Shiryaev A."/>
            <person name="Soop K."/>
            <person name="Spirin V."/>
            <person name="Szebenyi C."/>
            <person name="Tomsovsky M."/>
            <person name="Tulloss R.E."/>
            <person name="Uehling J."/>
            <person name="Grigoriev I.V."/>
            <person name="Vagvolgyi C."/>
            <person name="Papp T."/>
            <person name="Martin F.M."/>
            <person name="Miettinen O."/>
            <person name="Hibbett D.S."/>
            <person name="Nagy L.G."/>
        </authorList>
    </citation>
    <scope>NUCLEOTIDE SEQUENCE [LARGE SCALE GENOMIC DNA]</scope>
    <source>
        <strain evidence="6 7">HHB13444</strain>
    </source>
</reference>
<evidence type="ECO:0000259" key="5">
    <source>
        <dbReference type="PROSITE" id="PS51469"/>
    </source>
</evidence>
<dbReference type="GO" id="GO:0034993">
    <property type="term" value="C:meiotic nuclear membrane microtubule tethering complex"/>
    <property type="evidence" value="ECO:0007669"/>
    <property type="project" value="TreeGrafter"/>
</dbReference>
<keyword evidence="2" id="KW-0812">Transmembrane</keyword>
<evidence type="ECO:0000313" key="7">
    <source>
        <dbReference type="Proteomes" id="UP000308197"/>
    </source>
</evidence>
<dbReference type="AlphaFoldDB" id="A0A5C3NU88"/>
<gene>
    <name evidence="6" type="ORF">K466DRAFT_578729</name>
</gene>
<name>A0A5C3NU88_9APHY</name>
<protein>
    <recommendedName>
        <fullName evidence="5">SUN domain-containing protein</fullName>
    </recommendedName>
</protein>
<dbReference type="GO" id="GO:0043495">
    <property type="term" value="F:protein-membrane adaptor activity"/>
    <property type="evidence" value="ECO:0007669"/>
    <property type="project" value="TreeGrafter"/>
</dbReference>
<keyword evidence="4" id="KW-0472">Membrane</keyword>
<dbReference type="STRING" id="1314778.A0A5C3NU88"/>
<keyword evidence="3" id="KW-1133">Transmembrane helix</keyword>
<dbReference type="InterPro" id="IPR045119">
    <property type="entry name" value="SUN1-5"/>
</dbReference>
<dbReference type="InterPro" id="IPR012919">
    <property type="entry name" value="SUN_dom"/>
</dbReference>
<sequence>MRKPPHEASPNSQLEAYVRRLVSSAMRDPVGLQDFALHALGAKVLPQLTTMAPGRWRGSLPQNAPEEALRDSLHVGQCWLVKGTSAQLGIALHSPVYPTHVTVDHVPLEIAPDIGQAPRRMLLWGLVEGKNNLGLYHELSPERAPDVFPADLGRNGPPVSGLSRFVLLASFEYNIFAPFHIQTFPVNPAIVDTGFYFGIVVLEILDNWGGDTTCLHRVRVHGHKRSY</sequence>
<dbReference type="PROSITE" id="PS51469">
    <property type="entry name" value="SUN"/>
    <property type="match status" value="1"/>
</dbReference>
<evidence type="ECO:0000256" key="2">
    <source>
        <dbReference type="ARBA" id="ARBA00022692"/>
    </source>
</evidence>
<keyword evidence="7" id="KW-1185">Reference proteome</keyword>
<feature type="domain" description="SUN" evidence="5">
    <location>
        <begin position="7"/>
        <end position="225"/>
    </location>
</feature>
<dbReference type="InParanoid" id="A0A5C3NU88"/>
<comment type="subcellular location">
    <subcellularLocation>
        <location evidence="1">Membrane</location>
    </subcellularLocation>
</comment>
<accession>A0A5C3NU88</accession>
<dbReference type="Proteomes" id="UP000308197">
    <property type="component" value="Unassembled WGS sequence"/>
</dbReference>
<dbReference type="Gene3D" id="2.60.120.260">
    <property type="entry name" value="Galactose-binding domain-like"/>
    <property type="match status" value="1"/>
</dbReference>
<evidence type="ECO:0000313" key="6">
    <source>
        <dbReference type="EMBL" id="TFK81046.1"/>
    </source>
</evidence>
<dbReference type="PANTHER" id="PTHR12911">
    <property type="entry name" value="SAD1/UNC-84-LIKE PROTEIN-RELATED"/>
    <property type="match status" value="1"/>
</dbReference>